<feature type="transmembrane region" description="Helical" evidence="10">
    <location>
        <begin position="336"/>
        <end position="360"/>
    </location>
</feature>
<dbReference type="GO" id="GO:0051453">
    <property type="term" value="P:regulation of intracellular pH"/>
    <property type="evidence" value="ECO:0007669"/>
    <property type="project" value="TreeGrafter"/>
</dbReference>
<evidence type="ECO:0000256" key="6">
    <source>
        <dbReference type="ARBA" id="ARBA00023053"/>
    </source>
</evidence>
<accession>A0A542DU70</accession>
<dbReference type="AlphaFoldDB" id="A0A542DU70"/>
<evidence type="ECO:0000256" key="10">
    <source>
        <dbReference type="SAM" id="Phobius"/>
    </source>
</evidence>
<keyword evidence="4 10" id="KW-0812">Transmembrane</keyword>
<dbReference type="GO" id="GO:0015385">
    <property type="term" value="F:sodium:proton antiporter activity"/>
    <property type="evidence" value="ECO:0007669"/>
    <property type="project" value="InterPro"/>
</dbReference>
<feature type="domain" description="Cation/H+ exchanger transmembrane" evidence="11">
    <location>
        <begin position="46"/>
        <end position="356"/>
    </location>
</feature>
<evidence type="ECO:0000256" key="5">
    <source>
        <dbReference type="ARBA" id="ARBA00022989"/>
    </source>
</evidence>
<comment type="caution">
    <text evidence="12">The sequence shown here is derived from an EMBL/GenBank/DDBJ whole genome shotgun (WGS) entry which is preliminary data.</text>
</comment>
<feature type="transmembrane region" description="Helical" evidence="10">
    <location>
        <begin position="217"/>
        <end position="238"/>
    </location>
</feature>
<feature type="transmembrane region" description="Helical" evidence="10">
    <location>
        <begin position="269"/>
        <end position="286"/>
    </location>
</feature>
<evidence type="ECO:0000256" key="4">
    <source>
        <dbReference type="ARBA" id="ARBA00022692"/>
    </source>
</evidence>
<comment type="subcellular location">
    <subcellularLocation>
        <location evidence="1">Cell membrane</location>
        <topology evidence="1">Multi-pass membrane protein</topology>
    </subcellularLocation>
</comment>
<keyword evidence="13" id="KW-1185">Reference proteome</keyword>
<dbReference type="InterPro" id="IPR018422">
    <property type="entry name" value="Cation/H_exchanger_CPA1"/>
</dbReference>
<name>A0A542DU70_9ACTN</name>
<keyword evidence="8 10" id="KW-0472">Membrane</keyword>
<feature type="transmembrane region" description="Helical" evidence="10">
    <location>
        <begin position="245"/>
        <end position="263"/>
    </location>
</feature>
<gene>
    <name evidence="12" type="ORF">FB475_6315</name>
</gene>
<keyword evidence="5 10" id="KW-1133">Transmembrane helix</keyword>
<dbReference type="InterPro" id="IPR006153">
    <property type="entry name" value="Cation/H_exchanger_TM"/>
</dbReference>
<dbReference type="PANTHER" id="PTHR10110">
    <property type="entry name" value="SODIUM/HYDROGEN EXCHANGER"/>
    <property type="match status" value="1"/>
</dbReference>
<evidence type="ECO:0000256" key="2">
    <source>
        <dbReference type="ARBA" id="ARBA00022448"/>
    </source>
</evidence>
<feature type="transmembrane region" description="Helical" evidence="10">
    <location>
        <begin position="60"/>
        <end position="76"/>
    </location>
</feature>
<keyword evidence="3" id="KW-1003">Cell membrane</keyword>
<feature type="transmembrane region" description="Helical" evidence="10">
    <location>
        <begin position="146"/>
        <end position="168"/>
    </location>
</feature>
<feature type="transmembrane region" description="Helical" evidence="10">
    <location>
        <begin position="37"/>
        <end position="55"/>
    </location>
</feature>
<dbReference type="PANTHER" id="PTHR10110:SF86">
    <property type="entry name" value="SODIUM_HYDROGEN EXCHANGER 7"/>
    <property type="match status" value="1"/>
</dbReference>
<protein>
    <submittedName>
        <fullName evidence="12">Sodium/proton antiporter (CPA1 family)</fullName>
    </submittedName>
</protein>
<feature type="transmembrane region" description="Helical" evidence="10">
    <location>
        <begin position="457"/>
        <end position="478"/>
    </location>
</feature>
<keyword evidence="9" id="KW-0739">Sodium transport</keyword>
<dbReference type="Gene3D" id="6.10.140.1330">
    <property type="match status" value="1"/>
</dbReference>
<evidence type="ECO:0000256" key="3">
    <source>
        <dbReference type="ARBA" id="ARBA00022475"/>
    </source>
</evidence>
<evidence type="ECO:0000256" key="7">
    <source>
        <dbReference type="ARBA" id="ARBA00023065"/>
    </source>
</evidence>
<keyword evidence="6" id="KW-0915">Sodium</keyword>
<keyword evidence="2" id="KW-0813">Transport</keyword>
<proteinExistence type="predicted"/>
<sequence>MCFAAPNLPLMHARDTSGNPWFPPWPAVDCGRVDHEFVLIAGAGLAIMIAASVFARRTGVAAPLLLVALGIGASYLPSTPAIHIEPDIILAGVLPPLLYTSAVKLPVIDVRRNFGLISWLSVVMVIVSALVIGALVHAVFPSISFALAVALGAVVSPTDAVAATAIGHRVGLPPRLMTVLEGESLVNDASALVVLRTALAALAVTTHFSLGHTVLDFVWAVVGAILIGGVVGYLTVLLRQRLDDPVLNTTISFAVPFLAYFPAEEAHACGVLAVVIAGLLTGALGNRRFSARDRQTQSTTWTTISFILESGVFLAMGYELPELVNDARTETSFGELAGLVLLVVGLLIGLRFLGLAWPALQSHFGPADRLEQVQAQLDEFEERLEAMEPSSQREENRVAWARKRLARSRADADFEEREPITGRGLLVLAWAGMRGVVTVAAAQTIPAGTPHRATVVLAAFVVALFTLVAFGISLPAVIAKMNFAAETAEDRRDSVQELMRQIGSAAIDALGPLEDQTIDGEPLDPEVVHSLKDRIVPRLISGSQQLRPAKPDTRDQMATIQRRYLEAMREALNTERSVGAYSSDTYRQVQSFLDTLEQRFMTA</sequence>
<evidence type="ECO:0000256" key="8">
    <source>
        <dbReference type="ARBA" id="ARBA00023136"/>
    </source>
</evidence>
<dbReference type="GO" id="GO:0098719">
    <property type="term" value="P:sodium ion import across plasma membrane"/>
    <property type="evidence" value="ECO:0007669"/>
    <property type="project" value="TreeGrafter"/>
</dbReference>
<evidence type="ECO:0000313" key="12">
    <source>
        <dbReference type="EMBL" id="TQJ06649.1"/>
    </source>
</evidence>
<evidence type="ECO:0000256" key="1">
    <source>
        <dbReference type="ARBA" id="ARBA00004651"/>
    </source>
</evidence>
<keyword evidence="7" id="KW-0406">Ion transport</keyword>
<evidence type="ECO:0000259" key="11">
    <source>
        <dbReference type="Pfam" id="PF00999"/>
    </source>
</evidence>
<feature type="transmembrane region" description="Helical" evidence="10">
    <location>
        <begin position="298"/>
        <end position="316"/>
    </location>
</feature>
<feature type="transmembrane region" description="Helical" evidence="10">
    <location>
        <begin position="425"/>
        <end position="445"/>
    </location>
</feature>
<dbReference type="GO" id="GO:0015386">
    <property type="term" value="F:potassium:proton antiporter activity"/>
    <property type="evidence" value="ECO:0007669"/>
    <property type="project" value="TreeGrafter"/>
</dbReference>
<feature type="transmembrane region" description="Helical" evidence="10">
    <location>
        <begin position="119"/>
        <end position="140"/>
    </location>
</feature>
<dbReference type="Pfam" id="PF00999">
    <property type="entry name" value="Na_H_Exchanger"/>
    <property type="match status" value="1"/>
</dbReference>
<evidence type="ECO:0000256" key="9">
    <source>
        <dbReference type="ARBA" id="ARBA00023201"/>
    </source>
</evidence>
<dbReference type="GO" id="GO:0005886">
    <property type="term" value="C:plasma membrane"/>
    <property type="evidence" value="ECO:0007669"/>
    <property type="project" value="UniProtKB-SubCell"/>
</dbReference>
<evidence type="ECO:0000313" key="13">
    <source>
        <dbReference type="Proteomes" id="UP000316298"/>
    </source>
</evidence>
<feature type="transmembrane region" description="Helical" evidence="10">
    <location>
        <begin position="88"/>
        <end position="107"/>
    </location>
</feature>
<feature type="transmembrane region" description="Helical" evidence="10">
    <location>
        <begin position="189"/>
        <end position="211"/>
    </location>
</feature>
<dbReference type="Proteomes" id="UP000316298">
    <property type="component" value="Unassembled WGS sequence"/>
</dbReference>
<organism evidence="12 13">
    <name type="scientific">Kribbella jejuensis</name>
    <dbReference type="NCBI Taxonomy" id="236068"/>
    <lineage>
        <taxon>Bacteria</taxon>
        <taxon>Bacillati</taxon>
        <taxon>Actinomycetota</taxon>
        <taxon>Actinomycetes</taxon>
        <taxon>Propionibacteriales</taxon>
        <taxon>Kribbellaceae</taxon>
        <taxon>Kribbella</taxon>
    </lineage>
</organism>
<dbReference type="EMBL" id="VFMM01000003">
    <property type="protein sequence ID" value="TQJ06649.1"/>
    <property type="molecule type" value="Genomic_DNA"/>
</dbReference>
<reference evidence="12 13" key="1">
    <citation type="submission" date="2019-06" db="EMBL/GenBank/DDBJ databases">
        <title>Sequencing the genomes of 1000 actinobacteria strains.</title>
        <authorList>
            <person name="Klenk H.-P."/>
        </authorList>
    </citation>
    <scope>NUCLEOTIDE SEQUENCE [LARGE SCALE GENOMIC DNA]</scope>
    <source>
        <strain evidence="12 13">DSM 17305</strain>
    </source>
</reference>